<dbReference type="AlphaFoldDB" id="A0A8H7SB62"/>
<evidence type="ECO:0000313" key="11">
    <source>
        <dbReference type="EMBL" id="KAG2227069.1"/>
    </source>
</evidence>
<dbReference type="Pfam" id="PF10510">
    <property type="entry name" value="PIG-S"/>
    <property type="match status" value="1"/>
</dbReference>
<evidence type="ECO:0000256" key="3">
    <source>
        <dbReference type="ARBA" id="ARBA00005316"/>
    </source>
</evidence>
<reference evidence="11 12" key="1">
    <citation type="submission" date="2020-12" db="EMBL/GenBank/DDBJ databases">
        <title>Metabolic potential, ecology and presence of endohyphal bacteria is reflected in genomic diversity of Mucoromycotina.</title>
        <authorList>
            <person name="Muszewska A."/>
            <person name="Okrasinska A."/>
            <person name="Steczkiewicz K."/>
            <person name="Drgas O."/>
            <person name="Orlowska M."/>
            <person name="Perlinska-Lenart U."/>
            <person name="Aleksandrzak-Piekarczyk T."/>
            <person name="Szatraj K."/>
            <person name="Zielenkiewicz U."/>
            <person name="Pilsyk S."/>
            <person name="Malc E."/>
            <person name="Mieczkowski P."/>
            <person name="Kruszewska J.S."/>
            <person name="Biernat P."/>
            <person name="Pawlowska J."/>
        </authorList>
    </citation>
    <scope>NUCLEOTIDE SEQUENCE [LARGE SCALE GENOMIC DNA]</scope>
    <source>
        <strain evidence="11 12">CBS 142.35</strain>
    </source>
</reference>
<keyword evidence="7 10" id="KW-1133">Transmembrane helix</keyword>
<comment type="subcellular location">
    <subcellularLocation>
        <location evidence="1">Endoplasmic reticulum membrane</location>
        <topology evidence="1">Multi-pass membrane protein</topology>
    </subcellularLocation>
</comment>
<name>A0A8H7SB62_9FUNG</name>
<evidence type="ECO:0000256" key="9">
    <source>
        <dbReference type="ARBA" id="ARBA00023180"/>
    </source>
</evidence>
<organism evidence="11 12">
    <name type="scientific">Circinella minor</name>
    <dbReference type="NCBI Taxonomy" id="1195481"/>
    <lineage>
        <taxon>Eukaryota</taxon>
        <taxon>Fungi</taxon>
        <taxon>Fungi incertae sedis</taxon>
        <taxon>Mucoromycota</taxon>
        <taxon>Mucoromycotina</taxon>
        <taxon>Mucoromycetes</taxon>
        <taxon>Mucorales</taxon>
        <taxon>Lichtheimiaceae</taxon>
        <taxon>Circinella</taxon>
    </lineage>
</organism>
<dbReference type="GO" id="GO:0042765">
    <property type="term" value="C:GPI-anchor transamidase complex"/>
    <property type="evidence" value="ECO:0007669"/>
    <property type="project" value="InterPro"/>
</dbReference>
<comment type="similarity">
    <text evidence="3">Belongs to the PIGS family.</text>
</comment>
<evidence type="ECO:0000256" key="7">
    <source>
        <dbReference type="ARBA" id="ARBA00022989"/>
    </source>
</evidence>
<keyword evidence="12" id="KW-1185">Reference proteome</keyword>
<feature type="transmembrane region" description="Helical" evidence="10">
    <location>
        <begin position="510"/>
        <end position="532"/>
    </location>
</feature>
<keyword evidence="5 10" id="KW-0812">Transmembrane</keyword>
<evidence type="ECO:0000256" key="2">
    <source>
        <dbReference type="ARBA" id="ARBA00004687"/>
    </source>
</evidence>
<evidence type="ECO:0000313" key="12">
    <source>
        <dbReference type="Proteomes" id="UP000646827"/>
    </source>
</evidence>
<dbReference type="GO" id="GO:0016255">
    <property type="term" value="P:attachment of GPI anchor to protein"/>
    <property type="evidence" value="ECO:0007669"/>
    <property type="project" value="InterPro"/>
</dbReference>
<dbReference type="OrthoDB" id="28748at2759"/>
<proteinExistence type="inferred from homology"/>
<dbReference type="GO" id="GO:0006506">
    <property type="term" value="P:GPI anchor biosynthetic process"/>
    <property type="evidence" value="ECO:0007669"/>
    <property type="project" value="UniProtKB-UniPathway"/>
</dbReference>
<dbReference type="InterPro" id="IPR019540">
    <property type="entry name" value="PtdIno-glycan_biosynth_class_S"/>
</dbReference>
<evidence type="ECO:0000256" key="8">
    <source>
        <dbReference type="ARBA" id="ARBA00023136"/>
    </source>
</evidence>
<dbReference type="PANTHER" id="PTHR21072:SF13">
    <property type="entry name" value="GPI TRANSAMIDASE COMPONENT PIG-S"/>
    <property type="match status" value="1"/>
</dbReference>
<protein>
    <recommendedName>
        <fullName evidence="13">GPI transamidase component PIG-S</fullName>
    </recommendedName>
</protein>
<gene>
    <name evidence="11" type="ORF">INT45_003799</name>
</gene>
<keyword evidence="9" id="KW-0325">Glycoprotein</keyword>
<comment type="caution">
    <text evidence="11">The sequence shown here is derived from an EMBL/GenBank/DDBJ whole genome shotgun (WGS) entry which is preliminary data.</text>
</comment>
<accession>A0A8H7SB62</accession>
<evidence type="ECO:0000256" key="5">
    <source>
        <dbReference type="ARBA" id="ARBA00022692"/>
    </source>
</evidence>
<dbReference type="PANTHER" id="PTHR21072">
    <property type="entry name" value="GPI TRANSAMIDASE COMPONENT PIG-S"/>
    <property type="match status" value="1"/>
</dbReference>
<feature type="transmembrane region" description="Helical" evidence="10">
    <location>
        <begin position="7"/>
        <end position="23"/>
    </location>
</feature>
<dbReference type="EMBL" id="JAEPRB010000010">
    <property type="protein sequence ID" value="KAG2227069.1"/>
    <property type="molecule type" value="Genomic_DNA"/>
</dbReference>
<evidence type="ECO:0000256" key="10">
    <source>
        <dbReference type="SAM" id="Phobius"/>
    </source>
</evidence>
<keyword evidence="8 10" id="KW-0472">Membrane</keyword>
<evidence type="ECO:0000256" key="1">
    <source>
        <dbReference type="ARBA" id="ARBA00004477"/>
    </source>
</evidence>
<keyword evidence="6" id="KW-0256">Endoplasmic reticulum</keyword>
<evidence type="ECO:0000256" key="6">
    <source>
        <dbReference type="ARBA" id="ARBA00022824"/>
    </source>
</evidence>
<comment type="pathway">
    <text evidence="2">Glycolipid biosynthesis; glycosylphosphatidylinositol-anchor biosynthesis.</text>
</comment>
<keyword evidence="4" id="KW-0337">GPI-anchor biosynthesis</keyword>
<sequence length="544" mass="62424">MSNTRLVVGSFWAFFLIGLPFWWKTTEVYRANLPFPEIESWRNGQSCNFVFPTTITIHIPNSIIQQNNINKNDRKEALQQRLSTEFNKQSSCAEFPINVQYQPWHNDNNDNNDELIKQYRDVPVGHYHFFIDKSTTDQTVPYNVTVGNTRASIIQMTDNMSNDKVDNVIFTLTKMIFGDEYETLGQVACRSDQIRDRNDMSSMRTVKYSPRYQVTFSLMNNDPSKLTVDWDIQEAVKSYVYPLLRELSMVSNFTVDSQVQNYASLSMKPHYKEREGKTGYYYLNPENLPHFINSADWNLASTISSYSTINFILYVPSPDERLWIHDKQGRPLPGNAFSIPGWGGVVIKNPPPPHTLIEGHHYIMDKKRLQPVLRIFVSQLRTLLGIQDFTSITTNDFNVTFMTAPHTGITSLEKDAVIRKRTVENIVNAASTLNSLAQLVTEIPNMVVLDHIALQVQESLHALHLGCDALQKGEYDTALQHAIHAIELAEEAFFNPTMVSMLYFPDEHKYAIYMPLFVPISVPLIMAIVKALKEMKKKDKSKTE</sequence>
<dbReference type="UniPathway" id="UPA00196"/>
<evidence type="ECO:0008006" key="13">
    <source>
        <dbReference type="Google" id="ProtNLM"/>
    </source>
</evidence>
<evidence type="ECO:0000256" key="4">
    <source>
        <dbReference type="ARBA" id="ARBA00022502"/>
    </source>
</evidence>
<dbReference type="Proteomes" id="UP000646827">
    <property type="component" value="Unassembled WGS sequence"/>
</dbReference>